<dbReference type="PANTHER" id="PTHR34145">
    <property type="entry name" value="OS02G0105600 PROTEIN"/>
    <property type="match status" value="1"/>
</dbReference>
<dbReference type="Proteomes" id="UP000324897">
    <property type="component" value="Unassembled WGS sequence"/>
</dbReference>
<keyword evidence="3" id="KW-1185">Reference proteome</keyword>
<evidence type="ECO:0000313" key="2">
    <source>
        <dbReference type="EMBL" id="TVU06689.1"/>
    </source>
</evidence>
<dbReference type="OrthoDB" id="661008at2759"/>
<protein>
    <recommendedName>
        <fullName evidence="1">F-box domain-containing protein</fullName>
    </recommendedName>
</protein>
<gene>
    <name evidence="2" type="ORF">EJB05_49913</name>
</gene>
<sequence length="157" mass="18188">MTRNLEGQKTKSDYARGEPICENVRPSIRLEDLPQDVLYKIVSKLPSKEIARTRVLSSEWRCVLSTFPRLTFDGVAMCKCDRAHLQQHIGKFIHEVNAVLQKHGGMVVETLEVRINFIDNLLIRHLNNWVGFAVSSQTKNLTLDLKPDRFWDYNDSY</sequence>
<accession>A0A5J9T5G8</accession>
<dbReference type="InterPro" id="IPR053772">
    <property type="entry name" value="At1g61320/At1g61330-like"/>
</dbReference>
<dbReference type="Pfam" id="PF00646">
    <property type="entry name" value="F-box"/>
    <property type="match status" value="1"/>
</dbReference>
<evidence type="ECO:0000259" key="1">
    <source>
        <dbReference type="PROSITE" id="PS50181"/>
    </source>
</evidence>
<evidence type="ECO:0000313" key="3">
    <source>
        <dbReference type="Proteomes" id="UP000324897"/>
    </source>
</evidence>
<dbReference type="Gramene" id="TVU06689">
    <property type="protein sequence ID" value="TVU06689"/>
    <property type="gene ID" value="EJB05_49913"/>
</dbReference>
<dbReference type="InterPro" id="IPR001810">
    <property type="entry name" value="F-box_dom"/>
</dbReference>
<feature type="domain" description="F-box" evidence="1">
    <location>
        <begin position="27"/>
        <end position="75"/>
    </location>
</feature>
<dbReference type="AlphaFoldDB" id="A0A5J9T5G8"/>
<dbReference type="PANTHER" id="PTHR34145:SF57">
    <property type="entry name" value="F-BOX DOMAIN-CONTAINING PROTEIN"/>
    <property type="match status" value="1"/>
</dbReference>
<reference evidence="2 3" key="1">
    <citation type="journal article" date="2019" name="Sci. Rep.">
        <title>A high-quality genome of Eragrostis curvula grass provides insights into Poaceae evolution and supports new strategies to enhance forage quality.</title>
        <authorList>
            <person name="Carballo J."/>
            <person name="Santos B.A.C.M."/>
            <person name="Zappacosta D."/>
            <person name="Garbus I."/>
            <person name="Selva J.P."/>
            <person name="Gallo C.A."/>
            <person name="Diaz A."/>
            <person name="Albertini E."/>
            <person name="Caccamo M."/>
            <person name="Echenique V."/>
        </authorList>
    </citation>
    <scope>NUCLEOTIDE SEQUENCE [LARGE SCALE GENOMIC DNA]</scope>
    <source>
        <strain evidence="3">cv. Victoria</strain>
        <tissue evidence="2">Leaf</tissue>
    </source>
</reference>
<feature type="non-terminal residue" evidence="2">
    <location>
        <position position="157"/>
    </location>
</feature>
<dbReference type="InterPro" id="IPR036047">
    <property type="entry name" value="F-box-like_dom_sf"/>
</dbReference>
<organism evidence="2 3">
    <name type="scientific">Eragrostis curvula</name>
    <name type="common">weeping love grass</name>
    <dbReference type="NCBI Taxonomy" id="38414"/>
    <lineage>
        <taxon>Eukaryota</taxon>
        <taxon>Viridiplantae</taxon>
        <taxon>Streptophyta</taxon>
        <taxon>Embryophyta</taxon>
        <taxon>Tracheophyta</taxon>
        <taxon>Spermatophyta</taxon>
        <taxon>Magnoliopsida</taxon>
        <taxon>Liliopsida</taxon>
        <taxon>Poales</taxon>
        <taxon>Poaceae</taxon>
        <taxon>PACMAD clade</taxon>
        <taxon>Chloridoideae</taxon>
        <taxon>Eragrostideae</taxon>
        <taxon>Eragrostidinae</taxon>
        <taxon>Eragrostis</taxon>
    </lineage>
</organism>
<comment type="caution">
    <text evidence="2">The sequence shown here is derived from an EMBL/GenBank/DDBJ whole genome shotgun (WGS) entry which is preliminary data.</text>
</comment>
<dbReference type="SUPFAM" id="SSF81383">
    <property type="entry name" value="F-box domain"/>
    <property type="match status" value="1"/>
</dbReference>
<dbReference type="PROSITE" id="PS50181">
    <property type="entry name" value="FBOX"/>
    <property type="match status" value="1"/>
</dbReference>
<name>A0A5J9T5G8_9POAL</name>
<proteinExistence type="predicted"/>
<dbReference type="SMART" id="SM00256">
    <property type="entry name" value="FBOX"/>
    <property type="match status" value="1"/>
</dbReference>
<dbReference type="EMBL" id="RWGY01000051">
    <property type="protein sequence ID" value="TVU06689.1"/>
    <property type="molecule type" value="Genomic_DNA"/>
</dbReference>